<protein>
    <submittedName>
        <fullName evidence="2">Phosphoribosyl 1,2-cyclic phosphate phosphodiesterase</fullName>
    </submittedName>
</protein>
<dbReference type="EMBL" id="FRXN01000001">
    <property type="protein sequence ID" value="SHO59465.1"/>
    <property type="molecule type" value="Genomic_DNA"/>
</dbReference>
<proteinExistence type="predicted"/>
<dbReference type="OrthoDB" id="9781189at2"/>
<name>A0A1M7Z3S0_9BACT</name>
<keyword evidence="3" id="KW-1185">Reference proteome</keyword>
<dbReference type="Gene3D" id="3.60.15.10">
    <property type="entry name" value="Ribonuclease Z/Hydroxyacylglutathione hydrolase-like"/>
    <property type="match status" value="1"/>
</dbReference>
<dbReference type="CDD" id="cd16279">
    <property type="entry name" value="metallo-hydrolase-like_MBL-fold"/>
    <property type="match status" value="1"/>
</dbReference>
<dbReference type="Pfam" id="PF12706">
    <property type="entry name" value="Lactamase_B_2"/>
    <property type="match status" value="1"/>
</dbReference>
<dbReference type="STRING" id="1073327.SAMN04488108_0101"/>
<organism evidence="2 3">
    <name type="scientific">Algoriphagus zhangzhouensis</name>
    <dbReference type="NCBI Taxonomy" id="1073327"/>
    <lineage>
        <taxon>Bacteria</taxon>
        <taxon>Pseudomonadati</taxon>
        <taxon>Bacteroidota</taxon>
        <taxon>Cytophagia</taxon>
        <taxon>Cytophagales</taxon>
        <taxon>Cyclobacteriaceae</taxon>
        <taxon>Algoriphagus</taxon>
    </lineage>
</organism>
<sequence>MKIKFLGTGTSQGVPVIGCQCEVCRSLDYRDKRYRSSIYLEIDGVHLVIDTGPDFRSQMLAQNISRLDAVLFTHEHKDHTAGLDDIRPFNFSQQKDMPVFGREQVLDQIKREFSYIFSSQKYPGVPQVEPIEITESPFTFEGITITPIPVSHYKLPVFGFRIGDFTYITDANQIPESSIQLIRGSETIVLNALQKTPHISHFTLEEAIEMAEQLGAKNTYLTHISHKLGLHAEVEKELPEGIHLAYDGLELSLP</sequence>
<evidence type="ECO:0000313" key="3">
    <source>
        <dbReference type="Proteomes" id="UP000184609"/>
    </source>
</evidence>
<dbReference type="InterPro" id="IPR036866">
    <property type="entry name" value="RibonucZ/Hydroxyglut_hydro"/>
</dbReference>
<dbReference type="SUPFAM" id="SSF56281">
    <property type="entry name" value="Metallo-hydrolase/oxidoreductase"/>
    <property type="match status" value="1"/>
</dbReference>
<accession>A0A1M7Z3S0</accession>
<dbReference type="AlphaFoldDB" id="A0A1M7Z3S0"/>
<evidence type="ECO:0000313" key="2">
    <source>
        <dbReference type="EMBL" id="SHO59465.1"/>
    </source>
</evidence>
<evidence type="ECO:0000259" key="1">
    <source>
        <dbReference type="Pfam" id="PF12706"/>
    </source>
</evidence>
<dbReference type="PANTHER" id="PTHR42663:SF6">
    <property type="entry name" value="HYDROLASE C777.06C-RELATED"/>
    <property type="match status" value="1"/>
</dbReference>
<dbReference type="PANTHER" id="PTHR42663">
    <property type="entry name" value="HYDROLASE C777.06C-RELATED-RELATED"/>
    <property type="match status" value="1"/>
</dbReference>
<dbReference type="Proteomes" id="UP000184609">
    <property type="component" value="Unassembled WGS sequence"/>
</dbReference>
<dbReference type="InterPro" id="IPR001279">
    <property type="entry name" value="Metallo-B-lactamas"/>
</dbReference>
<reference evidence="3" key="1">
    <citation type="submission" date="2016-12" db="EMBL/GenBank/DDBJ databases">
        <authorList>
            <person name="Varghese N."/>
            <person name="Submissions S."/>
        </authorList>
    </citation>
    <scope>NUCLEOTIDE SEQUENCE [LARGE SCALE GENOMIC DNA]</scope>
    <source>
        <strain evidence="3">DSM 25035</strain>
    </source>
</reference>
<gene>
    <name evidence="2" type="ORF">SAMN04488108_0101</name>
</gene>
<feature type="domain" description="Metallo-beta-lactamase" evidence="1">
    <location>
        <begin position="47"/>
        <end position="224"/>
    </location>
</feature>
<dbReference type="RefSeq" id="WP_073569799.1">
    <property type="nucleotide sequence ID" value="NZ_FRXN01000001.1"/>
</dbReference>